<sequence length="154" mass="16642">MEFQSSLTQPRARKSQEFGGVTRRRLLGNEFVGCLNAKLRLGGSSRGAATKPSQFLSDQVVASSGFGICLTHAFGFSQHERRVPAVIVLNSTVDYFPGVVGDSIEEPTVVGDDDEAKVATNPQVLGQPRNSLNVQVVRGLVEQQQIQRLNQASS</sequence>
<name>A0A6J6W4K7_9ZZZZ</name>
<dbReference type="AntiFam" id="ANF00142">
    <property type="entry name" value="Shadow ORF (opposite yadG)"/>
</dbReference>
<protein>
    <submittedName>
        <fullName evidence="1">Unannotated protein</fullName>
    </submittedName>
</protein>
<gene>
    <name evidence="1" type="ORF">UFOPK2938_00576</name>
</gene>
<reference evidence="1" key="1">
    <citation type="submission" date="2020-05" db="EMBL/GenBank/DDBJ databases">
        <authorList>
            <person name="Chiriac C."/>
            <person name="Salcher M."/>
            <person name="Ghai R."/>
            <person name="Kavagutti S V."/>
        </authorList>
    </citation>
    <scope>NUCLEOTIDE SEQUENCE</scope>
</reference>
<evidence type="ECO:0000313" key="1">
    <source>
        <dbReference type="EMBL" id="CAB4778729.1"/>
    </source>
</evidence>
<accession>A0A6J6W4K7</accession>
<dbReference type="EMBL" id="CAEZZX010000096">
    <property type="protein sequence ID" value="CAB4778729.1"/>
    <property type="molecule type" value="Genomic_DNA"/>
</dbReference>
<organism evidence="1">
    <name type="scientific">freshwater metagenome</name>
    <dbReference type="NCBI Taxonomy" id="449393"/>
    <lineage>
        <taxon>unclassified sequences</taxon>
        <taxon>metagenomes</taxon>
        <taxon>ecological metagenomes</taxon>
    </lineage>
</organism>
<proteinExistence type="predicted"/>
<dbReference type="AlphaFoldDB" id="A0A6J6W4K7"/>